<dbReference type="EMBL" id="LDQC01000049">
    <property type="protein sequence ID" value="KTR06407.1"/>
    <property type="molecule type" value="Genomic_DNA"/>
</dbReference>
<protein>
    <submittedName>
        <fullName evidence="8">ABC transporter permease</fullName>
    </submittedName>
</protein>
<dbReference type="PANTHER" id="PTHR30177:SF4">
    <property type="entry name" value="OSMOPROTECTANT IMPORT PERMEASE PROTEIN OSMW"/>
    <property type="match status" value="1"/>
</dbReference>
<dbReference type="RefSeq" id="WP_058725869.1">
    <property type="nucleotide sequence ID" value="NZ_LDQC01000049.1"/>
</dbReference>
<evidence type="ECO:0000256" key="6">
    <source>
        <dbReference type="RuleBase" id="RU363032"/>
    </source>
</evidence>
<comment type="subcellular location">
    <subcellularLocation>
        <location evidence="6">Cell membrane</location>
        <topology evidence="6">Multi-pass membrane protein</topology>
    </subcellularLocation>
    <subcellularLocation>
        <location evidence="1">Membrane</location>
        <topology evidence="1">Multi-pass membrane protein</topology>
    </subcellularLocation>
</comment>
<feature type="transmembrane region" description="Helical" evidence="6">
    <location>
        <begin position="73"/>
        <end position="97"/>
    </location>
</feature>
<feature type="transmembrane region" description="Helical" evidence="6">
    <location>
        <begin position="143"/>
        <end position="166"/>
    </location>
</feature>
<feature type="transmembrane region" description="Helical" evidence="6">
    <location>
        <begin position="20"/>
        <end position="41"/>
    </location>
</feature>
<dbReference type="SUPFAM" id="SSF161098">
    <property type="entry name" value="MetI-like"/>
    <property type="match status" value="1"/>
</dbReference>
<comment type="similarity">
    <text evidence="6">Belongs to the binding-protein-dependent transport system permease family.</text>
</comment>
<evidence type="ECO:0000256" key="2">
    <source>
        <dbReference type="ARBA" id="ARBA00022448"/>
    </source>
</evidence>
<reference evidence="8 9" key="1">
    <citation type="journal article" date="2016" name="Front. Microbiol.">
        <title>Genomic Resource of Rice Seed Associated Bacteria.</title>
        <authorList>
            <person name="Midha S."/>
            <person name="Bansal K."/>
            <person name="Sharma S."/>
            <person name="Kumar N."/>
            <person name="Patil P.P."/>
            <person name="Chaudhry V."/>
            <person name="Patil P.B."/>
        </authorList>
    </citation>
    <scope>NUCLEOTIDE SEQUENCE [LARGE SCALE GENOMIC DNA]</scope>
    <source>
        <strain evidence="8 9">NS184</strain>
    </source>
</reference>
<proteinExistence type="inferred from homology"/>
<dbReference type="PANTHER" id="PTHR30177">
    <property type="entry name" value="GLYCINE BETAINE/L-PROLINE TRANSPORT SYSTEM PERMEASE PROTEIN PROW"/>
    <property type="match status" value="1"/>
</dbReference>
<dbReference type="Proteomes" id="UP000078252">
    <property type="component" value="Unassembled WGS sequence"/>
</dbReference>
<feature type="transmembrane region" description="Helical" evidence="6">
    <location>
        <begin position="186"/>
        <end position="207"/>
    </location>
</feature>
<dbReference type="GO" id="GO:0031460">
    <property type="term" value="P:glycine betaine transport"/>
    <property type="evidence" value="ECO:0007669"/>
    <property type="project" value="TreeGrafter"/>
</dbReference>
<dbReference type="OrthoDB" id="3233284at2"/>
<dbReference type="PATRIC" id="fig|33881.3.peg.2225"/>
<evidence type="ECO:0000256" key="3">
    <source>
        <dbReference type="ARBA" id="ARBA00022692"/>
    </source>
</evidence>
<dbReference type="PROSITE" id="PS50928">
    <property type="entry name" value="ABC_TM1"/>
    <property type="match status" value="1"/>
</dbReference>
<evidence type="ECO:0000313" key="9">
    <source>
        <dbReference type="Proteomes" id="UP000078252"/>
    </source>
</evidence>
<evidence type="ECO:0000259" key="7">
    <source>
        <dbReference type="PROSITE" id="PS50928"/>
    </source>
</evidence>
<dbReference type="GO" id="GO:0055085">
    <property type="term" value="P:transmembrane transport"/>
    <property type="evidence" value="ECO:0007669"/>
    <property type="project" value="InterPro"/>
</dbReference>
<dbReference type="GO" id="GO:0005886">
    <property type="term" value="C:plasma membrane"/>
    <property type="evidence" value="ECO:0007669"/>
    <property type="project" value="UniProtKB-SubCell"/>
</dbReference>
<gene>
    <name evidence="8" type="ORF">NS184_09475</name>
</gene>
<evidence type="ECO:0000313" key="8">
    <source>
        <dbReference type="EMBL" id="KTR06407.1"/>
    </source>
</evidence>
<dbReference type="AlphaFoldDB" id="A0A175RSD8"/>
<accession>A0A175RSD8</accession>
<evidence type="ECO:0000256" key="4">
    <source>
        <dbReference type="ARBA" id="ARBA00022989"/>
    </source>
</evidence>
<dbReference type="Pfam" id="PF00528">
    <property type="entry name" value="BPD_transp_1"/>
    <property type="match status" value="1"/>
</dbReference>
<dbReference type="Gene3D" id="1.10.3720.10">
    <property type="entry name" value="MetI-like"/>
    <property type="match status" value="1"/>
</dbReference>
<keyword evidence="4 6" id="KW-1133">Transmembrane helix</keyword>
<dbReference type="STRING" id="33881.NS184_09475"/>
<dbReference type="InterPro" id="IPR000515">
    <property type="entry name" value="MetI-like"/>
</dbReference>
<keyword evidence="5 6" id="KW-0472">Membrane</keyword>
<name>A0A175RSD8_9MICO</name>
<evidence type="ECO:0000256" key="1">
    <source>
        <dbReference type="ARBA" id="ARBA00004141"/>
    </source>
</evidence>
<dbReference type="CDD" id="cd06261">
    <property type="entry name" value="TM_PBP2"/>
    <property type="match status" value="1"/>
</dbReference>
<comment type="caution">
    <text evidence="8">The sequence shown here is derived from an EMBL/GenBank/DDBJ whole genome shotgun (WGS) entry which is preliminary data.</text>
</comment>
<organism evidence="8 9">
    <name type="scientific">Curtobacterium luteum</name>
    <dbReference type="NCBI Taxonomy" id="33881"/>
    <lineage>
        <taxon>Bacteria</taxon>
        <taxon>Bacillati</taxon>
        <taxon>Actinomycetota</taxon>
        <taxon>Actinomycetes</taxon>
        <taxon>Micrococcales</taxon>
        <taxon>Microbacteriaceae</taxon>
        <taxon>Curtobacterium</taxon>
    </lineage>
</organism>
<keyword evidence="2 6" id="KW-0813">Transport</keyword>
<sequence length="240" mass="25264">MNWIQGNLDTITSNLIAHVWLSIPPIVISFLLSVPIGLLVSRLRRRRGAAHATGSTIVVVASLLYAIPSFPFFLALPAILGTSILDPVNVVIALTVYGIALMARSAADAIDAVDVEVVRASEALGYSPAQRFFRVELPLSGPVLLAGIRVVAVSTVSLVTVGALLGVPNLGFLLTDGLKRGISVEIITGIVLTIVLALVIDGLLVLLGRLVMPWTRGPGRAARSVRRAAVREVRTEGASA</sequence>
<dbReference type="InterPro" id="IPR051204">
    <property type="entry name" value="ABC_transp_perm/SBD"/>
</dbReference>
<dbReference type="InterPro" id="IPR035906">
    <property type="entry name" value="MetI-like_sf"/>
</dbReference>
<evidence type="ECO:0000256" key="5">
    <source>
        <dbReference type="ARBA" id="ARBA00023136"/>
    </source>
</evidence>
<feature type="domain" description="ABC transmembrane type-1" evidence="7">
    <location>
        <begin position="15"/>
        <end position="204"/>
    </location>
</feature>
<keyword evidence="3 6" id="KW-0812">Transmembrane</keyword>